<organism evidence="2 3">
    <name type="scientific">Medicago truncatula</name>
    <name type="common">Barrel medic</name>
    <name type="synonym">Medicago tribuloides</name>
    <dbReference type="NCBI Taxonomy" id="3880"/>
    <lineage>
        <taxon>Eukaryota</taxon>
        <taxon>Viridiplantae</taxon>
        <taxon>Streptophyta</taxon>
        <taxon>Embryophyta</taxon>
        <taxon>Tracheophyta</taxon>
        <taxon>Spermatophyta</taxon>
        <taxon>Magnoliopsida</taxon>
        <taxon>eudicotyledons</taxon>
        <taxon>Gunneridae</taxon>
        <taxon>Pentapetalae</taxon>
        <taxon>rosids</taxon>
        <taxon>fabids</taxon>
        <taxon>Fabales</taxon>
        <taxon>Fabaceae</taxon>
        <taxon>Papilionoideae</taxon>
        <taxon>50 kb inversion clade</taxon>
        <taxon>NPAAA clade</taxon>
        <taxon>Hologalegina</taxon>
        <taxon>IRL clade</taxon>
        <taxon>Trifolieae</taxon>
        <taxon>Medicago</taxon>
    </lineage>
</organism>
<feature type="transmembrane region" description="Helical" evidence="1">
    <location>
        <begin position="50"/>
        <end position="73"/>
    </location>
</feature>
<evidence type="ECO:0000256" key="1">
    <source>
        <dbReference type="SAM" id="Phobius"/>
    </source>
</evidence>
<gene>
    <name evidence="2" type="ORF">MtrunA17_Chr3g0099531</name>
</gene>
<keyword evidence="1" id="KW-0812">Transmembrane</keyword>
<name>A0A396INJ4_MEDTR</name>
<evidence type="ECO:0000313" key="2">
    <source>
        <dbReference type="EMBL" id="RHN67142.1"/>
    </source>
</evidence>
<keyword evidence="1" id="KW-1133">Transmembrane helix</keyword>
<reference evidence="3" key="1">
    <citation type="journal article" date="2018" name="Nat. Plants">
        <title>Whole-genome landscape of Medicago truncatula symbiotic genes.</title>
        <authorList>
            <person name="Pecrix Y."/>
            <person name="Staton S.E."/>
            <person name="Sallet E."/>
            <person name="Lelandais-Briere C."/>
            <person name="Moreau S."/>
            <person name="Carrere S."/>
            <person name="Blein T."/>
            <person name="Jardinaud M.F."/>
            <person name="Latrasse D."/>
            <person name="Zouine M."/>
            <person name="Zahm M."/>
            <person name="Kreplak J."/>
            <person name="Mayjonade B."/>
            <person name="Satge C."/>
            <person name="Perez M."/>
            <person name="Cauet S."/>
            <person name="Marande W."/>
            <person name="Chantry-Darmon C."/>
            <person name="Lopez-Roques C."/>
            <person name="Bouchez O."/>
            <person name="Berard A."/>
            <person name="Debelle F."/>
            <person name="Munos S."/>
            <person name="Bendahmane A."/>
            <person name="Berges H."/>
            <person name="Niebel A."/>
            <person name="Buitink J."/>
            <person name="Frugier F."/>
            <person name="Benhamed M."/>
            <person name="Crespi M."/>
            <person name="Gouzy J."/>
            <person name="Gamas P."/>
        </authorList>
    </citation>
    <scope>NUCLEOTIDE SEQUENCE [LARGE SCALE GENOMIC DNA]</scope>
    <source>
        <strain evidence="3">cv. Jemalong A17</strain>
    </source>
</reference>
<protein>
    <recommendedName>
        <fullName evidence="4">Transmembrane protein</fullName>
    </recommendedName>
</protein>
<dbReference type="EMBL" id="PSQE01000003">
    <property type="protein sequence ID" value="RHN67142.1"/>
    <property type="molecule type" value="Genomic_DNA"/>
</dbReference>
<sequence length="80" mass="9353">MNLVSSTLQIWRYGYSKDLNIVIYAGLSILSFYAINMNDMRLFADSSSLFLANLYCIVSMYSINSNEWISFIFSKRKRSR</sequence>
<keyword evidence="1" id="KW-0472">Membrane</keyword>
<dbReference type="AlphaFoldDB" id="A0A396INJ4"/>
<evidence type="ECO:0008006" key="4">
    <source>
        <dbReference type="Google" id="ProtNLM"/>
    </source>
</evidence>
<evidence type="ECO:0000313" key="3">
    <source>
        <dbReference type="Proteomes" id="UP000265566"/>
    </source>
</evidence>
<dbReference type="Gramene" id="rna15291">
    <property type="protein sequence ID" value="RHN67142.1"/>
    <property type="gene ID" value="gene15291"/>
</dbReference>
<proteinExistence type="predicted"/>
<accession>A0A396INJ4</accession>
<comment type="caution">
    <text evidence="2">The sequence shown here is derived from an EMBL/GenBank/DDBJ whole genome shotgun (WGS) entry which is preliminary data.</text>
</comment>
<dbReference type="Proteomes" id="UP000265566">
    <property type="component" value="Chromosome 3"/>
</dbReference>
<feature type="transmembrane region" description="Helical" evidence="1">
    <location>
        <begin position="21"/>
        <end position="38"/>
    </location>
</feature>